<name>A0ABQ8L8P9_LABRO</name>
<dbReference type="EMBL" id="JACTAM010001489">
    <property type="protein sequence ID" value="KAI2646317.1"/>
    <property type="molecule type" value="Genomic_DNA"/>
</dbReference>
<evidence type="ECO:0000313" key="1">
    <source>
        <dbReference type="EMBL" id="KAI2646317.1"/>
    </source>
</evidence>
<reference evidence="1 2" key="1">
    <citation type="submission" date="2022-01" db="EMBL/GenBank/DDBJ databases">
        <title>A high-quality chromosome-level genome assembly of rohu carp, Labeo rohita.</title>
        <authorList>
            <person name="Arick M.A. II"/>
            <person name="Hsu C.-Y."/>
            <person name="Magbanua Z."/>
            <person name="Pechanova O."/>
            <person name="Grover C."/>
            <person name="Miller E."/>
            <person name="Thrash A."/>
            <person name="Ezzel L."/>
            <person name="Alam S."/>
            <person name="Benzie J."/>
            <person name="Hamilton M."/>
            <person name="Karsi A."/>
            <person name="Lawrence M.L."/>
            <person name="Peterson D.G."/>
        </authorList>
    </citation>
    <scope>NUCLEOTIDE SEQUENCE [LARGE SCALE GENOMIC DNA]</scope>
    <source>
        <strain evidence="2">BAU-BD-2019</strain>
        <tissue evidence="1">Blood</tissue>
    </source>
</reference>
<dbReference type="Proteomes" id="UP000830375">
    <property type="component" value="Unassembled WGS sequence"/>
</dbReference>
<accession>A0ABQ8L8P9</accession>
<gene>
    <name evidence="1" type="ORF">H4Q32_029916</name>
</gene>
<keyword evidence="2" id="KW-1185">Reference proteome</keyword>
<proteinExistence type="predicted"/>
<protein>
    <submittedName>
        <fullName evidence="1">Multimerin-1</fullName>
    </submittedName>
</protein>
<comment type="caution">
    <text evidence="1">The sequence shown here is derived from an EMBL/GenBank/DDBJ whole genome shotgun (WGS) entry which is preliminary data.</text>
</comment>
<evidence type="ECO:0000313" key="2">
    <source>
        <dbReference type="Proteomes" id="UP000830375"/>
    </source>
</evidence>
<organism evidence="1 2">
    <name type="scientific">Labeo rohita</name>
    <name type="common">Indian major carp</name>
    <name type="synonym">Cyprinus rohita</name>
    <dbReference type="NCBI Taxonomy" id="84645"/>
    <lineage>
        <taxon>Eukaryota</taxon>
        <taxon>Metazoa</taxon>
        <taxon>Chordata</taxon>
        <taxon>Craniata</taxon>
        <taxon>Vertebrata</taxon>
        <taxon>Euteleostomi</taxon>
        <taxon>Actinopterygii</taxon>
        <taxon>Neopterygii</taxon>
        <taxon>Teleostei</taxon>
        <taxon>Ostariophysi</taxon>
        <taxon>Cypriniformes</taxon>
        <taxon>Cyprinidae</taxon>
        <taxon>Labeoninae</taxon>
        <taxon>Labeonini</taxon>
        <taxon>Labeo</taxon>
    </lineage>
</organism>
<sequence length="302" mass="31988">MSSVDLHYTASSEDRANVEVCQVGAGVTLDPEPSQTPPCCVELQPEPATTDEPLPLGVTVLRIVLEPEPKPMSDQMHEPTAMHTTVDETVEHEDTKEALPTVPLLREAICELSVCPELSACLGLPVCPVMTMKVCNELFVCPELSVTPVVPLSEALPMLGVTIWCVSAAYTIPETPDCHELPPSLPLPPPLMSSLQSSALLLLHPASPSALPQLAICGADSLRVCQFPASPWSEDLLSPLPASEIRTTLQPADTSAPPWLTPLSSPQLSISLPALPGSLVPPALPWPIVIHLPPLALSGSPI</sequence>